<keyword evidence="10" id="KW-0807">Transducer</keyword>
<dbReference type="AlphaFoldDB" id="A0AAV7KME7"/>
<dbReference type="InterPro" id="IPR028082">
    <property type="entry name" value="Peripla_BP_I"/>
</dbReference>
<dbReference type="GO" id="GO:0004930">
    <property type="term" value="F:G protein-coupled receptor activity"/>
    <property type="evidence" value="ECO:0007669"/>
    <property type="project" value="UniProtKB-KW"/>
</dbReference>
<evidence type="ECO:0000256" key="7">
    <source>
        <dbReference type="ARBA" id="ARBA00023136"/>
    </source>
</evidence>
<evidence type="ECO:0000256" key="11">
    <source>
        <dbReference type="SAM" id="Phobius"/>
    </source>
</evidence>
<evidence type="ECO:0000256" key="4">
    <source>
        <dbReference type="ARBA" id="ARBA00022729"/>
    </source>
</evidence>
<keyword evidence="3 11" id="KW-0812">Transmembrane</keyword>
<keyword evidence="9" id="KW-0325">Glycoprotein</keyword>
<keyword evidence="7 11" id="KW-0472">Membrane</keyword>
<evidence type="ECO:0000256" key="9">
    <source>
        <dbReference type="ARBA" id="ARBA00023180"/>
    </source>
</evidence>
<dbReference type="InterPro" id="IPR000337">
    <property type="entry name" value="GPCR_3"/>
</dbReference>
<dbReference type="Gene3D" id="3.40.50.2300">
    <property type="match status" value="2"/>
</dbReference>
<dbReference type="PRINTS" id="PR00248">
    <property type="entry name" value="GPCRMGR"/>
</dbReference>
<proteinExistence type="predicted"/>
<dbReference type="PANTHER" id="PTHR24061:SF599">
    <property type="entry name" value="G-PROTEIN COUPLED RECEPTORS FAMILY 3 PROFILE DOMAIN-CONTAINING PROTEIN"/>
    <property type="match status" value="1"/>
</dbReference>
<dbReference type="FunFam" id="3.40.50.2300:FF:000016">
    <property type="entry name" value="Taste 1 receptor member 2"/>
    <property type="match status" value="1"/>
</dbReference>
<keyword evidence="6" id="KW-0297">G-protein coupled receptor</keyword>
<protein>
    <recommendedName>
        <fullName evidence="12">Receptor ligand binding region domain-containing protein</fullName>
    </recommendedName>
</protein>
<evidence type="ECO:0000259" key="12">
    <source>
        <dbReference type="Pfam" id="PF01094"/>
    </source>
</evidence>
<accession>A0AAV7KME7</accession>
<evidence type="ECO:0000313" key="13">
    <source>
        <dbReference type="EMBL" id="KAJ1080391.1"/>
    </source>
</evidence>
<keyword evidence="5 11" id="KW-1133">Transmembrane helix</keyword>
<dbReference type="FunFam" id="3.40.50.2300:FF:000067">
    <property type="entry name" value="Olfactory receptor C family, h1"/>
    <property type="match status" value="1"/>
</dbReference>
<keyword evidence="14" id="KW-1185">Reference proteome</keyword>
<feature type="transmembrane region" description="Helical" evidence="11">
    <location>
        <begin position="39"/>
        <end position="57"/>
    </location>
</feature>
<comment type="subcellular location">
    <subcellularLocation>
        <location evidence="1">Cell membrane</location>
        <topology evidence="1">Multi-pass membrane protein</topology>
    </subcellularLocation>
</comment>
<dbReference type="InterPro" id="IPR001828">
    <property type="entry name" value="ANF_lig-bd_rcpt"/>
</dbReference>
<dbReference type="InterPro" id="IPR000068">
    <property type="entry name" value="GPCR_3_Ca_sens_rcpt-rel"/>
</dbReference>
<evidence type="ECO:0000256" key="6">
    <source>
        <dbReference type="ARBA" id="ARBA00023040"/>
    </source>
</evidence>
<gene>
    <name evidence="13" type="ORF">NDU88_000606</name>
</gene>
<keyword evidence="4" id="KW-0732">Signal</keyword>
<dbReference type="GO" id="GO:0005886">
    <property type="term" value="C:plasma membrane"/>
    <property type="evidence" value="ECO:0007669"/>
    <property type="project" value="UniProtKB-SubCell"/>
</dbReference>
<comment type="caution">
    <text evidence="13">The sequence shown here is derived from an EMBL/GenBank/DDBJ whole genome shotgun (WGS) entry which is preliminary data.</text>
</comment>
<reference evidence="13" key="1">
    <citation type="journal article" date="2022" name="bioRxiv">
        <title>Sequencing and chromosome-scale assembly of the giantPleurodeles waltlgenome.</title>
        <authorList>
            <person name="Brown T."/>
            <person name="Elewa A."/>
            <person name="Iarovenko S."/>
            <person name="Subramanian E."/>
            <person name="Araus A.J."/>
            <person name="Petzold A."/>
            <person name="Susuki M."/>
            <person name="Suzuki K.-i.T."/>
            <person name="Hayashi T."/>
            <person name="Toyoda A."/>
            <person name="Oliveira C."/>
            <person name="Osipova E."/>
            <person name="Leigh N.D."/>
            <person name="Simon A."/>
            <person name="Yun M.H."/>
        </authorList>
    </citation>
    <scope>NUCLEOTIDE SEQUENCE</scope>
    <source>
        <strain evidence="13">20211129_DDA</strain>
        <tissue evidence="13">Liver</tissue>
    </source>
</reference>
<dbReference type="Proteomes" id="UP001066276">
    <property type="component" value="Chromosome 12"/>
</dbReference>
<keyword evidence="2" id="KW-1003">Cell membrane</keyword>
<dbReference type="Pfam" id="PF01094">
    <property type="entry name" value="ANF_receptor"/>
    <property type="match status" value="1"/>
</dbReference>
<evidence type="ECO:0000313" key="14">
    <source>
        <dbReference type="Proteomes" id="UP001066276"/>
    </source>
</evidence>
<dbReference type="SUPFAM" id="SSF53822">
    <property type="entry name" value="Periplasmic binding protein-like I"/>
    <property type="match status" value="1"/>
</dbReference>
<dbReference type="EMBL" id="JANPWB010000016">
    <property type="protein sequence ID" value="KAJ1080391.1"/>
    <property type="molecule type" value="Genomic_DNA"/>
</dbReference>
<feature type="domain" description="Receptor ligand binding region" evidence="12">
    <location>
        <begin position="117"/>
        <end position="478"/>
    </location>
</feature>
<sequence>MWSALSSAGHGLVSNSAGPGSYSCTNDALRSSASFTALGPTRALVLTIFFFIMYPFLHNTVFFRSNIGVTNSSRDGDILIGGIFPIHGGSLHKAFTFTEEPAQQMRCEKLISDYYQWFQVMVFAIEEINNNSELLPNITLGFRIYDSCMMIQHAIKGTLWMLTGLEEPIPNYQCSRTNPPATIIGEMTSSISVVMARILGLYQHPQISYSASSSLLSDRNQFPSFFRTMPSDDFQAQGLVQLLIHFGWTWIGLLAEDSDYGQQGAHIVQEELTRAGACVAFFETIRTNRVKSNTFHIAWVIKNSTANVVLIFSTDYIMIPLLDELVQQRVTGKTWVSTDGWTTSRLLSHEKYSEILSGTLGFDVNSGYVHSLGEYFTKINPLNSPDYFYIRQFWEVVFGCKWPDPEVQNSTTVMCTGNEKLDSVYAHLNNFTTFRIKYNIYTAVRATANALHNMMSCRSGSGPFYNGICVDSADFQPWQWEVTIVVLVVGSCYGKTWGFELLLLCYKVCNNHQAVPSCGRKEAERFHFPSAALAAQWDSEKLPYKGSPSAAFNVFCVLREKCPTKLILLSASNARGTIGPMRNKTNAG</sequence>
<evidence type="ECO:0000256" key="3">
    <source>
        <dbReference type="ARBA" id="ARBA00022692"/>
    </source>
</evidence>
<evidence type="ECO:0000256" key="10">
    <source>
        <dbReference type="ARBA" id="ARBA00023224"/>
    </source>
</evidence>
<evidence type="ECO:0000256" key="1">
    <source>
        <dbReference type="ARBA" id="ARBA00004651"/>
    </source>
</evidence>
<evidence type="ECO:0000256" key="8">
    <source>
        <dbReference type="ARBA" id="ARBA00023170"/>
    </source>
</evidence>
<name>A0AAV7KME7_PLEWA</name>
<evidence type="ECO:0000256" key="2">
    <source>
        <dbReference type="ARBA" id="ARBA00022475"/>
    </source>
</evidence>
<dbReference type="PANTHER" id="PTHR24061">
    <property type="entry name" value="CALCIUM-SENSING RECEPTOR-RELATED"/>
    <property type="match status" value="1"/>
</dbReference>
<organism evidence="13 14">
    <name type="scientific">Pleurodeles waltl</name>
    <name type="common">Iberian ribbed newt</name>
    <dbReference type="NCBI Taxonomy" id="8319"/>
    <lineage>
        <taxon>Eukaryota</taxon>
        <taxon>Metazoa</taxon>
        <taxon>Chordata</taxon>
        <taxon>Craniata</taxon>
        <taxon>Vertebrata</taxon>
        <taxon>Euteleostomi</taxon>
        <taxon>Amphibia</taxon>
        <taxon>Batrachia</taxon>
        <taxon>Caudata</taxon>
        <taxon>Salamandroidea</taxon>
        <taxon>Salamandridae</taxon>
        <taxon>Pleurodelinae</taxon>
        <taxon>Pleurodeles</taxon>
    </lineage>
</organism>
<evidence type="ECO:0000256" key="5">
    <source>
        <dbReference type="ARBA" id="ARBA00022989"/>
    </source>
</evidence>
<keyword evidence="8" id="KW-0675">Receptor</keyword>
<dbReference type="PRINTS" id="PR00592">
    <property type="entry name" value="CASENSINGR"/>
</dbReference>